<dbReference type="OrthoDB" id="2901184at2759"/>
<dbReference type="InterPro" id="IPR004695">
    <property type="entry name" value="SLAC1/Mae1/Ssu1/TehA"/>
</dbReference>
<dbReference type="KEGG" id="pte:PTT_11250"/>
<evidence type="ECO:0000256" key="2">
    <source>
        <dbReference type="ARBA" id="ARBA00022692"/>
    </source>
</evidence>
<proteinExistence type="predicted"/>
<feature type="transmembrane region" description="Helical" evidence="6">
    <location>
        <begin position="237"/>
        <end position="254"/>
    </location>
</feature>
<feature type="transmembrane region" description="Helical" evidence="6">
    <location>
        <begin position="274"/>
        <end position="294"/>
    </location>
</feature>
<protein>
    <recommendedName>
        <fullName evidence="9">TehA Tellurite resistance protein</fullName>
    </recommendedName>
</protein>
<feature type="compositionally biased region" description="Basic and acidic residues" evidence="5">
    <location>
        <begin position="571"/>
        <end position="581"/>
    </location>
</feature>
<dbReference type="CDD" id="cd09317">
    <property type="entry name" value="TDT_Mae1_like"/>
    <property type="match status" value="1"/>
</dbReference>
<reference evidence="7 8" key="1">
    <citation type="journal article" date="2010" name="Genome Biol.">
        <title>A first genome assembly of the barley fungal pathogen Pyrenophora teres f. teres.</title>
        <authorList>
            <person name="Ellwood S.R."/>
            <person name="Liu Z."/>
            <person name="Syme R.A."/>
            <person name="Lai Z."/>
            <person name="Hane J.K."/>
            <person name="Keiper F."/>
            <person name="Moffat C.S."/>
            <person name="Oliver R.P."/>
            <person name="Friesen T.L."/>
        </authorList>
    </citation>
    <scope>NUCLEOTIDE SEQUENCE [LARGE SCALE GENOMIC DNA]</scope>
    <source>
        <strain evidence="7 8">0-1</strain>
    </source>
</reference>
<evidence type="ECO:0000256" key="6">
    <source>
        <dbReference type="SAM" id="Phobius"/>
    </source>
</evidence>
<organism evidence="8">
    <name type="scientific">Pyrenophora teres f. teres (strain 0-1)</name>
    <name type="common">Barley net blotch fungus</name>
    <name type="synonym">Drechslera teres f. teres</name>
    <dbReference type="NCBI Taxonomy" id="861557"/>
    <lineage>
        <taxon>Eukaryota</taxon>
        <taxon>Fungi</taxon>
        <taxon>Dikarya</taxon>
        <taxon>Ascomycota</taxon>
        <taxon>Pezizomycotina</taxon>
        <taxon>Dothideomycetes</taxon>
        <taxon>Pleosporomycetidae</taxon>
        <taxon>Pleosporales</taxon>
        <taxon>Pleosporineae</taxon>
        <taxon>Pleosporaceae</taxon>
        <taxon>Pyrenophora</taxon>
    </lineage>
</organism>
<dbReference type="EMBL" id="GL534607">
    <property type="protein sequence ID" value="EFQ91772.1"/>
    <property type="molecule type" value="Genomic_DNA"/>
</dbReference>
<feature type="region of interest" description="Disordered" evidence="5">
    <location>
        <begin position="1"/>
        <end position="147"/>
    </location>
</feature>
<dbReference type="STRING" id="861557.E3RR39"/>
<evidence type="ECO:0000313" key="8">
    <source>
        <dbReference type="Proteomes" id="UP000001067"/>
    </source>
</evidence>
<feature type="compositionally biased region" description="Basic residues" evidence="5">
    <location>
        <begin position="608"/>
        <end position="619"/>
    </location>
</feature>
<feature type="transmembrane region" description="Helical" evidence="6">
    <location>
        <begin position="166"/>
        <end position="187"/>
    </location>
</feature>
<comment type="subcellular location">
    <subcellularLocation>
        <location evidence="1">Membrane</location>
        <topology evidence="1">Multi-pass membrane protein</topology>
    </subcellularLocation>
</comment>
<feature type="transmembrane region" description="Helical" evidence="6">
    <location>
        <begin position="375"/>
        <end position="396"/>
    </location>
</feature>
<feature type="transmembrane region" description="Helical" evidence="6">
    <location>
        <begin position="335"/>
        <end position="363"/>
    </location>
</feature>
<feature type="compositionally biased region" description="Basic and acidic residues" evidence="5">
    <location>
        <begin position="541"/>
        <end position="559"/>
    </location>
</feature>
<feature type="transmembrane region" description="Helical" evidence="6">
    <location>
        <begin position="489"/>
        <end position="508"/>
    </location>
</feature>
<keyword evidence="2 6" id="KW-0812">Transmembrane</keyword>
<feature type="compositionally biased region" description="Polar residues" evidence="5">
    <location>
        <begin position="46"/>
        <end position="62"/>
    </location>
</feature>
<keyword evidence="8" id="KW-1185">Reference proteome</keyword>
<evidence type="ECO:0000256" key="3">
    <source>
        <dbReference type="ARBA" id="ARBA00022989"/>
    </source>
</evidence>
<dbReference type="InterPro" id="IPR030185">
    <property type="entry name" value="Mae1"/>
</dbReference>
<name>E3RR39_PYRTT</name>
<evidence type="ECO:0000256" key="5">
    <source>
        <dbReference type="SAM" id="MobiDB-lite"/>
    </source>
</evidence>
<dbReference type="PANTHER" id="PTHR31162:SF3">
    <property type="entry name" value="TRANSPORTER_MALIC ACID TRANSPORT PROTEIN, PUTATIVE-RELATED"/>
    <property type="match status" value="1"/>
</dbReference>
<feature type="compositionally biased region" description="Low complexity" evidence="5">
    <location>
        <begin position="27"/>
        <end position="38"/>
    </location>
</feature>
<evidence type="ECO:0000256" key="1">
    <source>
        <dbReference type="ARBA" id="ARBA00004141"/>
    </source>
</evidence>
<evidence type="ECO:0000313" key="7">
    <source>
        <dbReference type="EMBL" id="EFQ91772.1"/>
    </source>
</evidence>
<gene>
    <name evidence="7" type="ORF">PTT_11250</name>
</gene>
<evidence type="ECO:0008006" key="9">
    <source>
        <dbReference type="Google" id="ProtNLM"/>
    </source>
</evidence>
<dbReference type="PANTHER" id="PTHR31162">
    <property type="entry name" value="MALIC ACID TRANSPORT PROTEIN-RELATED"/>
    <property type="match status" value="1"/>
</dbReference>
<sequence>MNRNNQNLTIGRLPTADSFPTFNIQGPESPASEESISSAEERLQWRSHSNVATPLPQSTDQNPFDDPNLGFVTSPLSRAGSETLANGVKEQIKEEEEEEEEEEYHGPDSEHADTTSTTKSEQPRNPRALTAVASRGSTKRSLRDGQDADAYEKRKKLSFKERIRHFTWTWFCLTMATGGIANVLYSVPIRFHGLYALGCIFFLLNIVLFLFNVAMISCRFYFYPRTFKASFLHPTESLFIPAALVSFGIILINVSQYGVDMAGVGPWLENCMVVLFYMDCGLAVCFSIGIYLLMWSTTTFTISQMTPIWIFPAYPLLIIGPHAGNLAPKVDDPAISLAIILTGYVIQGIGFLVSLMIYAAFIYRLMTQKLPKESLRPGMFISVGPSGFTIAGVVMMGQELPKTVPSDFMGEGNGELAGKVGMICANYLGLWLWGLALWFFFVSVGAHWSCARRGKMDFAMTWYSFVFPNTALTTSTFAIARALNGNKPIEYIGCAMTIALIMMWLFVITMNVRAVIIKQILWPEKQEDRTEGGWKQQSAEEQQRRQRERDLADGGESLRGRAWSRARRLPRRETFGRDTFGRDTFATEGGNGAPFPELTRAQTETAARKRGWSFRGSVR</sequence>
<dbReference type="eggNOG" id="ENOG502R08Y">
    <property type="taxonomic scope" value="Eukaryota"/>
</dbReference>
<feature type="transmembrane region" description="Helical" evidence="6">
    <location>
        <begin position="193"/>
        <end position="216"/>
    </location>
</feature>
<feature type="compositionally biased region" description="Basic and acidic residues" evidence="5">
    <location>
        <begin position="104"/>
        <end position="113"/>
    </location>
</feature>
<dbReference type="Proteomes" id="UP000001067">
    <property type="component" value="Unassembled WGS sequence"/>
</dbReference>
<feature type="transmembrane region" description="Helical" evidence="6">
    <location>
        <begin position="430"/>
        <end position="450"/>
    </location>
</feature>
<feature type="transmembrane region" description="Helical" evidence="6">
    <location>
        <begin position="306"/>
        <end position="323"/>
    </location>
</feature>
<dbReference type="InterPro" id="IPR038665">
    <property type="entry name" value="Voltage-dep_anion_channel_sf"/>
</dbReference>
<dbReference type="Gene3D" id="1.50.10.150">
    <property type="entry name" value="Voltage-dependent anion channel"/>
    <property type="match status" value="1"/>
</dbReference>
<dbReference type="GO" id="GO:0016020">
    <property type="term" value="C:membrane"/>
    <property type="evidence" value="ECO:0007669"/>
    <property type="project" value="UniProtKB-SubCell"/>
</dbReference>
<feature type="transmembrane region" description="Helical" evidence="6">
    <location>
        <begin position="462"/>
        <end position="483"/>
    </location>
</feature>
<keyword evidence="4 6" id="KW-0472">Membrane</keyword>
<dbReference type="GO" id="GO:0015140">
    <property type="term" value="F:malate transmembrane transporter activity"/>
    <property type="evidence" value="ECO:0007669"/>
    <property type="project" value="InterPro"/>
</dbReference>
<feature type="region of interest" description="Disordered" evidence="5">
    <location>
        <begin position="529"/>
        <end position="619"/>
    </location>
</feature>
<accession>E3RR39</accession>
<dbReference type="HOGENOM" id="CLU_030057_2_1_1"/>
<keyword evidence="3 6" id="KW-1133">Transmembrane helix</keyword>
<dbReference type="Pfam" id="PF03595">
    <property type="entry name" value="SLAC1"/>
    <property type="match status" value="1"/>
</dbReference>
<feature type="compositionally biased region" description="Acidic residues" evidence="5">
    <location>
        <begin position="93"/>
        <end position="103"/>
    </location>
</feature>
<dbReference type="AlphaFoldDB" id="E3RR39"/>
<evidence type="ECO:0000256" key="4">
    <source>
        <dbReference type="ARBA" id="ARBA00023136"/>
    </source>
</evidence>